<dbReference type="InterPro" id="IPR017932">
    <property type="entry name" value="GATase_2_dom"/>
</dbReference>
<evidence type="ECO:0000256" key="4">
    <source>
        <dbReference type="ARBA" id="ARBA00022741"/>
    </source>
</evidence>
<comment type="pathway">
    <text evidence="1">Amino-acid biosynthesis; L-asparagine biosynthesis; L-asparagine from L-aspartate (L-Gln route): step 1/1.</text>
</comment>
<dbReference type="SUPFAM" id="SSF56235">
    <property type="entry name" value="N-terminal nucleophile aminohydrolases (Ntn hydrolases)"/>
    <property type="match status" value="1"/>
</dbReference>
<dbReference type="EC" id="6.3.5.4" evidence="3"/>
<evidence type="ECO:0000313" key="10">
    <source>
        <dbReference type="Proteomes" id="UP000199569"/>
    </source>
</evidence>
<keyword evidence="10" id="KW-1185">Reference proteome</keyword>
<dbReference type="Proteomes" id="UP000199569">
    <property type="component" value="Unassembled WGS sequence"/>
</dbReference>
<dbReference type="CDD" id="cd01991">
    <property type="entry name" value="Asn_synthase_B_C"/>
    <property type="match status" value="1"/>
</dbReference>
<dbReference type="GO" id="GO:0006529">
    <property type="term" value="P:asparagine biosynthetic process"/>
    <property type="evidence" value="ECO:0007669"/>
    <property type="project" value="InterPro"/>
</dbReference>
<dbReference type="Pfam" id="PF13537">
    <property type="entry name" value="GATase_7"/>
    <property type="match status" value="1"/>
</dbReference>
<dbReference type="InterPro" id="IPR051786">
    <property type="entry name" value="ASN_synthetase/amidase"/>
</dbReference>
<keyword evidence="5" id="KW-0067">ATP-binding</keyword>
<dbReference type="PANTHER" id="PTHR43284:SF1">
    <property type="entry name" value="ASPARAGINE SYNTHETASE"/>
    <property type="match status" value="1"/>
</dbReference>
<evidence type="ECO:0000256" key="1">
    <source>
        <dbReference type="ARBA" id="ARBA00005187"/>
    </source>
</evidence>
<gene>
    <name evidence="9" type="ORF">SAMN02927923_01710</name>
</gene>
<dbReference type="InterPro" id="IPR014729">
    <property type="entry name" value="Rossmann-like_a/b/a_fold"/>
</dbReference>
<dbReference type="PANTHER" id="PTHR43284">
    <property type="entry name" value="ASPARAGINE SYNTHETASE (GLUTAMINE-HYDROLYZING)"/>
    <property type="match status" value="1"/>
</dbReference>
<dbReference type="InterPro" id="IPR033738">
    <property type="entry name" value="AsnB_N"/>
</dbReference>
<dbReference type="PROSITE" id="PS51278">
    <property type="entry name" value="GATASE_TYPE_2"/>
    <property type="match status" value="1"/>
</dbReference>
<feature type="domain" description="Glutamine amidotransferase type-2" evidence="8">
    <location>
        <begin position="1"/>
        <end position="209"/>
    </location>
</feature>
<organism evidence="9 10">
    <name type="scientific">Microvirga guangxiensis</name>
    <dbReference type="NCBI Taxonomy" id="549386"/>
    <lineage>
        <taxon>Bacteria</taxon>
        <taxon>Pseudomonadati</taxon>
        <taxon>Pseudomonadota</taxon>
        <taxon>Alphaproteobacteria</taxon>
        <taxon>Hyphomicrobiales</taxon>
        <taxon>Methylobacteriaceae</taxon>
        <taxon>Microvirga</taxon>
    </lineage>
</organism>
<proteinExistence type="inferred from homology"/>
<reference evidence="9 10" key="1">
    <citation type="submission" date="2016-10" db="EMBL/GenBank/DDBJ databases">
        <authorList>
            <person name="de Groot N.N."/>
        </authorList>
    </citation>
    <scope>NUCLEOTIDE SEQUENCE [LARGE SCALE GENOMIC DNA]</scope>
    <source>
        <strain evidence="9 10">CGMCC 1.7666</strain>
    </source>
</reference>
<dbReference type="STRING" id="549386.SAMN02927923_01710"/>
<evidence type="ECO:0000256" key="2">
    <source>
        <dbReference type="ARBA" id="ARBA00005752"/>
    </source>
</evidence>
<dbReference type="AlphaFoldDB" id="A0A1G5GZB6"/>
<dbReference type="SUPFAM" id="SSF52402">
    <property type="entry name" value="Adenine nucleotide alpha hydrolases-like"/>
    <property type="match status" value="1"/>
</dbReference>
<dbReference type="GO" id="GO:0004066">
    <property type="term" value="F:asparagine synthase (glutamine-hydrolyzing) activity"/>
    <property type="evidence" value="ECO:0007669"/>
    <property type="project" value="UniProtKB-EC"/>
</dbReference>
<dbReference type="CDD" id="cd00712">
    <property type="entry name" value="AsnB"/>
    <property type="match status" value="1"/>
</dbReference>
<dbReference type="InterPro" id="IPR006426">
    <property type="entry name" value="Asn_synth_AEB"/>
</dbReference>
<dbReference type="Gene3D" id="3.40.50.620">
    <property type="entry name" value="HUPs"/>
    <property type="match status" value="2"/>
</dbReference>
<evidence type="ECO:0000256" key="3">
    <source>
        <dbReference type="ARBA" id="ARBA00012737"/>
    </source>
</evidence>
<dbReference type="GO" id="GO:0005524">
    <property type="term" value="F:ATP binding"/>
    <property type="evidence" value="ECO:0007669"/>
    <property type="project" value="UniProtKB-KW"/>
</dbReference>
<evidence type="ECO:0000259" key="8">
    <source>
        <dbReference type="PROSITE" id="PS51278"/>
    </source>
</evidence>
<comment type="similarity">
    <text evidence="2">Belongs to the asparagine synthetase family.</text>
</comment>
<dbReference type="EMBL" id="FMVJ01000004">
    <property type="protein sequence ID" value="SCY56942.1"/>
    <property type="molecule type" value="Genomic_DNA"/>
</dbReference>
<evidence type="ECO:0000256" key="5">
    <source>
        <dbReference type="ARBA" id="ARBA00022840"/>
    </source>
</evidence>
<evidence type="ECO:0000313" key="9">
    <source>
        <dbReference type="EMBL" id="SCY56942.1"/>
    </source>
</evidence>
<keyword evidence="6" id="KW-0315">Glutamine amidotransferase</keyword>
<keyword evidence="4" id="KW-0547">Nucleotide-binding</keyword>
<dbReference type="Pfam" id="PF00733">
    <property type="entry name" value="Asn_synthase"/>
    <property type="match status" value="1"/>
</dbReference>
<name>A0A1G5GZB6_9HYPH</name>
<dbReference type="InterPro" id="IPR001962">
    <property type="entry name" value="Asn_synthase"/>
</dbReference>
<accession>A0A1G5GZB6</accession>
<evidence type="ECO:0000256" key="6">
    <source>
        <dbReference type="ARBA" id="ARBA00022962"/>
    </source>
</evidence>
<comment type="catalytic activity">
    <reaction evidence="7">
        <text>L-aspartate + L-glutamine + ATP + H2O = L-asparagine + L-glutamate + AMP + diphosphate + H(+)</text>
        <dbReference type="Rhea" id="RHEA:12228"/>
        <dbReference type="ChEBI" id="CHEBI:15377"/>
        <dbReference type="ChEBI" id="CHEBI:15378"/>
        <dbReference type="ChEBI" id="CHEBI:29985"/>
        <dbReference type="ChEBI" id="CHEBI:29991"/>
        <dbReference type="ChEBI" id="CHEBI:30616"/>
        <dbReference type="ChEBI" id="CHEBI:33019"/>
        <dbReference type="ChEBI" id="CHEBI:58048"/>
        <dbReference type="ChEBI" id="CHEBI:58359"/>
        <dbReference type="ChEBI" id="CHEBI:456215"/>
        <dbReference type="EC" id="6.3.5.4"/>
    </reaction>
</comment>
<evidence type="ECO:0000256" key="7">
    <source>
        <dbReference type="ARBA" id="ARBA00048741"/>
    </source>
</evidence>
<sequence length="638" mass="71727">MGALNAILRLDGGSPSIETLLRMAAAAPHRGRNPSTYVSGPLALAHQRNSASVADPQPYVTDGGRLAVVLSGRLYNLDELASKLRQLGHSVGDGHCSAIAAAYDAWGVQCVKELDGDFAFVLYDARNRRLLGARDAIGVKPLCYAHWNSSLWLASEPAQILEAGVPADPCETSISSYIALERSLIDASLSFHRDIRRLKPGHIVVQEGTGPAREEPYWRIDPVKKIEETSETDIAARVRDLLIDSVRRRTPSEGPYACELSGGFDSSTVAALLRRELERRKIDTPIETFSFELRDQAADEPELIKAVAKSINARHHHIYVDTENAFNRLPQIQRAGGQPQVDMGLLYLWRCKEETARHGVHVTMSGLGGDELFFGRYHYLADLLRSGRFIEFTRDLMGLFPIDRSTGKPSSLQRLTMAYIASPLIPRNMRFALRKLQGRPVVPPWVNSSLARRTNLAERILQGPERVYSDYYRQDCLEVFNSILVNIALPMHEALGAIFDVDTRFPLLDRRIVEYLFAAPRELKIQHGHTRILQRKAMEGILPSVVTQEHLKKNFNPVLWRQQHEHFLSALKPFMSQQSFRIADYIDVDWLRSTYEAFVAGRAPGQTGYLLWYAFNLEIWLQAQGSSRETIRDGIPAA</sequence>
<dbReference type="InterPro" id="IPR029055">
    <property type="entry name" value="Ntn_hydrolases_N"/>
</dbReference>
<protein>
    <recommendedName>
        <fullName evidence="3">asparagine synthase (glutamine-hydrolyzing)</fullName>
        <ecNumber evidence="3">6.3.5.4</ecNumber>
    </recommendedName>
</protein>
<dbReference type="Gene3D" id="3.60.20.10">
    <property type="entry name" value="Glutamine Phosphoribosylpyrophosphate, subunit 1, domain 1"/>
    <property type="match status" value="1"/>
</dbReference>
<dbReference type="PIRSF" id="PIRSF001589">
    <property type="entry name" value="Asn_synthetase_glu-h"/>
    <property type="match status" value="1"/>
</dbReference>